<evidence type="ECO:0000256" key="10">
    <source>
        <dbReference type="ARBA" id="ARBA00022786"/>
    </source>
</evidence>
<dbReference type="InParanoid" id="W4KJC9"/>
<dbReference type="PANTHER" id="PTHR20973">
    <property type="entry name" value="NON-SMC ELEMENT 1-RELATED"/>
    <property type="match status" value="1"/>
</dbReference>
<dbReference type="InterPro" id="IPR036388">
    <property type="entry name" value="WH-like_DNA-bd_sf"/>
</dbReference>
<dbReference type="SUPFAM" id="SSF57850">
    <property type="entry name" value="RING/U-box"/>
    <property type="match status" value="1"/>
</dbReference>
<evidence type="ECO:0000313" key="19">
    <source>
        <dbReference type="Proteomes" id="UP000030671"/>
    </source>
</evidence>
<keyword evidence="8 16" id="KW-0227">DNA damage</keyword>
<keyword evidence="12 16" id="KW-0233">DNA recombination</keyword>
<keyword evidence="14 16" id="KW-0539">Nucleus</keyword>
<dbReference type="GO" id="GO:0008270">
    <property type="term" value="F:zinc ion binding"/>
    <property type="evidence" value="ECO:0007669"/>
    <property type="project" value="UniProtKB-KW"/>
</dbReference>
<evidence type="ECO:0000256" key="3">
    <source>
        <dbReference type="ARBA" id="ARBA00010258"/>
    </source>
</evidence>
<evidence type="ECO:0000259" key="17">
    <source>
        <dbReference type="PROSITE" id="PS50089"/>
    </source>
</evidence>
<dbReference type="GO" id="GO:0061630">
    <property type="term" value="F:ubiquitin protein ligase activity"/>
    <property type="evidence" value="ECO:0007669"/>
    <property type="project" value="UniProtKB-EC"/>
</dbReference>
<dbReference type="PROSITE" id="PS50089">
    <property type="entry name" value="ZF_RING_2"/>
    <property type="match status" value="1"/>
</dbReference>
<evidence type="ECO:0000256" key="5">
    <source>
        <dbReference type="ARBA" id="ARBA00019422"/>
    </source>
</evidence>
<dbReference type="Gene3D" id="3.30.40.10">
    <property type="entry name" value="Zinc/RING finger domain, C3HC4 (zinc finger)"/>
    <property type="match status" value="1"/>
</dbReference>
<dbReference type="PANTHER" id="PTHR20973:SF0">
    <property type="entry name" value="NON-STRUCTURAL MAINTENANCE OF CHROMOSOMES ELEMENT 1 HOMOLOG"/>
    <property type="match status" value="1"/>
</dbReference>
<dbReference type="EMBL" id="KI925455">
    <property type="protein sequence ID" value="ETW85789.1"/>
    <property type="molecule type" value="Genomic_DNA"/>
</dbReference>
<comment type="similarity">
    <text evidence="3 16">Belongs to the NSE1 family.</text>
</comment>
<dbReference type="InterPro" id="IPR013083">
    <property type="entry name" value="Znf_RING/FYVE/PHD"/>
</dbReference>
<evidence type="ECO:0000256" key="15">
    <source>
        <dbReference type="PROSITE-ProRule" id="PRU00175"/>
    </source>
</evidence>
<sequence length="252" mass="28057">MPSRDDAQKLFIQAVLSRRYLSKKLTELLVGRCIAAVRAADDTLNINDNYDAFIISVNNALDPLDLELAFLHDEITGRQMCALVNRKGDELAQIATDYSPLEIAYFKALVERIMLAPNESYSVSSLAALRETAALKSSMTKTQAEIVLASFVAKGWLNKSPRGRYSLSTRTLLELQPYIRSTYADEVVECTVCFEIVTRGIGCFTANCKARLHDHCFANYRNSKHKCPACTADWSANEKRLLFVGEKAASAD</sequence>
<keyword evidence="11 16" id="KW-0862">Zinc</keyword>
<dbReference type="GO" id="GO:0005634">
    <property type="term" value="C:nucleus"/>
    <property type="evidence" value="ECO:0007669"/>
    <property type="project" value="UniProtKB-SubCell"/>
</dbReference>
<dbReference type="eggNOG" id="KOG4718">
    <property type="taxonomic scope" value="Eukaryota"/>
</dbReference>
<dbReference type="Proteomes" id="UP000030671">
    <property type="component" value="Unassembled WGS sequence"/>
</dbReference>
<dbReference type="Pfam" id="PF08746">
    <property type="entry name" value="zf-RING-like"/>
    <property type="match status" value="1"/>
</dbReference>
<comment type="subunit">
    <text evidence="16">Component of the Smc5-Smc6 complex.</text>
</comment>
<evidence type="ECO:0000256" key="16">
    <source>
        <dbReference type="RuleBase" id="RU368018"/>
    </source>
</evidence>
<dbReference type="Gene3D" id="1.10.10.10">
    <property type="entry name" value="Winged helix-like DNA-binding domain superfamily/Winged helix DNA-binding domain"/>
    <property type="match status" value="1"/>
</dbReference>
<dbReference type="AlphaFoldDB" id="W4KJC9"/>
<dbReference type="GeneID" id="20676841"/>
<dbReference type="EC" id="2.3.2.27" evidence="4 16"/>
<comment type="subcellular location">
    <subcellularLocation>
        <location evidence="2 16">Nucleus</location>
    </subcellularLocation>
</comment>
<comment type="catalytic activity">
    <reaction evidence="1 16">
        <text>S-ubiquitinyl-[E2 ubiquitin-conjugating enzyme]-L-cysteine + [acceptor protein]-L-lysine = [E2 ubiquitin-conjugating enzyme]-L-cysteine + N(6)-ubiquitinyl-[acceptor protein]-L-lysine.</text>
        <dbReference type="EC" id="2.3.2.27"/>
    </reaction>
</comment>
<dbReference type="InterPro" id="IPR014857">
    <property type="entry name" value="Nse1_RING_C4HC3-type"/>
</dbReference>
<feature type="domain" description="RING-type" evidence="17">
    <location>
        <begin position="190"/>
        <end position="231"/>
    </location>
</feature>
<keyword evidence="6 16" id="KW-0808">Transferase</keyword>
<dbReference type="FunFam" id="1.10.10.10:FF:000270">
    <property type="entry name" value="Non-structural maintenance of chromosomes element 1 homolog"/>
    <property type="match status" value="1"/>
</dbReference>
<evidence type="ECO:0000256" key="6">
    <source>
        <dbReference type="ARBA" id="ARBA00022679"/>
    </source>
</evidence>
<evidence type="ECO:0000256" key="11">
    <source>
        <dbReference type="ARBA" id="ARBA00022833"/>
    </source>
</evidence>
<evidence type="ECO:0000256" key="14">
    <source>
        <dbReference type="ARBA" id="ARBA00023242"/>
    </source>
</evidence>
<dbReference type="FunCoup" id="W4KJC9">
    <property type="interactions" value="115"/>
</dbReference>
<keyword evidence="9 15" id="KW-0863">Zinc-finger</keyword>
<evidence type="ECO:0000256" key="7">
    <source>
        <dbReference type="ARBA" id="ARBA00022723"/>
    </source>
</evidence>
<comment type="function">
    <text evidence="16">Acts in a DNA repair pathway for removal of UV-induced DNA damage that is distinct from classical nucleotide excision repair and in repair of ionizing radiation damage. Functions in homologous recombination repair of DNA double strand breaks and in recovery of stalled replication forks.</text>
</comment>
<gene>
    <name evidence="18" type="ORF">HETIRDRAFT_457498</name>
</gene>
<evidence type="ECO:0000256" key="1">
    <source>
        <dbReference type="ARBA" id="ARBA00000900"/>
    </source>
</evidence>
<reference evidence="18 19" key="1">
    <citation type="journal article" date="2012" name="New Phytol.">
        <title>Insight into trade-off between wood decay and parasitism from the genome of a fungal forest pathogen.</title>
        <authorList>
            <person name="Olson A."/>
            <person name="Aerts A."/>
            <person name="Asiegbu F."/>
            <person name="Belbahri L."/>
            <person name="Bouzid O."/>
            <person name="Broberg A."/>
            <person name="Canback B."/>
            <person name="Coutinho P.M."/>
            <person name="Cullen D."/>
            <person name="Dalman K."/>
            <person name="Deflorio G."/>
            <person name="van Diepen L.T."/>
            <person name="Dunand C."/>
            <person name="Duplessis S."/>
            <person name="Durling M."/>
            <person name="Gonthier P."/>
            <person name="Grimwood J."/>
            <person name="Fossdal C.G."/>
            <person name="Hansson D."/>
            <person name="Henrissat B."/>
            <person name="Hietala A."/>
            <person name="Himmelstrand K."/>
            <person name="Hoffmeister D."/>
            <person name="Hogberg N."/>
            <person name="James T.Y."/>
            <person name="Karlsson M."/>
            <person name="Kohler A."/>
            <person name="Kues U."/>
            <person name="Lee Y.H."/>
            <person name="Lin Y.C."/>
            <person name="Lind M."/>
            <person name="Lindquist E."/>
            <person name="Lombard V."/>
            <person name="Lucas S."/>
            <person name="Lunden K."/>
            <person name="Morin E."/>
            <person name="Murat C."/>
            <person name="Park J."/>
            <person name="Raffaello T."/>
            <person name="Rouze P."/>
            <person name="Salamov A."/>
            <person name="Schmutz J."/>
            <person name="Solheim H."/>
            <person name="Stahlberg J."/>
            <person name="Velez H."/>
            <person name="de Vries R.P."/>
            <person name="Wiebenga A."/>
            <person name="Woodward S."/>
            <person name="Yakovlev I."/>
            <person name="Garbelotto M."/>
            <person name="Martin F."/>
            <person name="Grigoriev I.V."/>
            <person name="Stenlid J."/>
        </authorList>
    </citation>
    <scope>NUCLEOTIDE SEQUENCE [LARGE SCALE GENOMIC DNA]</scope>
    <source>
        <strain evidence="18 19">TC 32-1</strain>
    </source>
</reference>
<dbReference type="RefSeq" id="XP_009542611.1">
    <property type="nucleotide sequence ID" value="XM_009544316.1"/>
</dbReference>
<evidence type="ECO:0000256" key="13">
    <source>
        <dbReference type="ARBA" id="ARBA00023204"/>
    </source>
</evidence>
<dbReference type="Pfam" id="PF07574">
    <property type="entry name" value="SMC_Nse1"/>
    <property type="match status" value="1"/>
</dbReference>
<protein>
    <recommendedName>
        <fullName evidence="5 16">Non-structural maintenance of chromosomes element 1 homolog</fullName>
        <ecNumber evidence="4 16">2.3.2.27</ecNumber>
    </recommendedName>
</protein>
<organism evidence="18 19">
    <name type="scientific">Heterobasidion irregulare (strain TC 32-1)</name>
    <dbReference type="NCBI Taxonomy" id="747525"/>
    <lineage>
        <taxon>Eukaryota</taxon>
        <taxon>Fungi</taxon>
        <taxon>Dikarya</taxon>
        <taxon>Basidiomycota</taxon>
        <taxon>Agaricomycotina</taxon>
        <taxon>Agaricomycetes</taxon>
        <taxon>Russulales</taxon>
        <taxon>Bondarzewiaceae</taxon>
        <taxon>Heterobasidion</taxon>
        <taxon>Heterobasidion annosum species complex</taxon>
    </lineage>
</organism>
<dbReference type="GO" id="GO:0030915">
    <property type="term" value="C:Smc5-Smc6 complex"/>
    <property type="evidence" value="ECO:0007669"/>
    <property type="project" value="UniProtKB-UniRule"/>
</dbReference>
<proteinExistence type="inferred from homology"/>
<evidence type="ECO:0000256" key="2">
    <source>
        <dbReference type="ARBA" id="ARBA00004123"/>
    </source>
</evidence>
<dbReference type="OrthoDB" id="185455at2759"/>
<dbReference type="InterPro" id="IPR001841">
    <property type="entry name" value="Znf_RING"/>
</dbReference>
<keyword evidence="13 16" id="KW-0234">DNA repair</keyword>
<dbReference type="KEGG" id="hir:HETIRDRAFT_457498"/>
<keyword evidence="7 16" id="KW-0479">Metal-binding</keyword>
<dbReference type="STRING" id="747525.W4KJC9"/>
<evidence type="ECO:0000256" key="9">
    <source>
        <dbReference type="ARBA" id="ARBA00022771"/>
    </source>
</evidence>
<feature type="non-terminal residue" evidence="18">
    <location>
        <position position="252"/>
    </location>
</feature>
<dbReference type="GO" id="GO:0000724">
    <property type="term" value="P:double-strand break repair via homologous recombination"/>
    <property type="evidence" value="ECO:0007669"/>
    <property type="project" value="TreeGrafter"/>
</dbReference>
<evidence type="ECO:0000313" key="18">
    <source>
        <dbReference type="EMBL" id="ETW85789.1"/>
    </source>
</evidence>
<dbReference type="HOGENOM" id="CLU_045153_1_0_1"/>
<keyword evidence="19" id="KW-1185">Reference proteome</keyword>
<dbReference type="InterPro" id="IPR011513">
    <property type="entry name" value="Nse1"/>
</dbReference>
<keyword evidence="10 16" id="KW-0833">Ubl conjugation pathway</keyword>
<dbReference type="Gene3D" id="3.90.1150.220">
    <property type="match status" value="1"/>
</dbReference>
<evidence type="ECO:0000256" key="12">
    <source>
        <dbReference type="ARBA" id="ARBA00023172"/>
    </source>
</evidence>
<evidence type="ECO:0000256" key="4">
    <source>
        <dbReference type="ARBA" id="ARBA00012483"/>
    </source>
</evidence>
<accession>W4KJC9</accession>
<name>W4KJC9_HETIT</name>
<evidence type="ECO:0000256" key="8">
    <source>
        <dbReference type="ARBA" id="ARBA00022763"/>
    </source>
</evidence>